<reference evidence="2 3" key="1">
    <citation type="journal article" date="2013" name="ISME J.">
        <title>A metabolic model for members of the genus Tetrasphaera involved in enhanced biological phosphorus removal.</title>
        <authorList>
            <person name="Kristiansen R."/>
            <person name="Nguyen H.T.T."/>
            <person name="Saunders A.M."/>
            <person name="Nielsen J.L."/>
            <person name="Wimmer R."/>
            <person name="Le V.Q."/>
            <person name="McIlroy S.J."/>
            <person name="Petrovski S."/>
            <person name="Seviour R.J."/>
            <person name="Calteau A."/>
            <person name="Nielsen K.L."/>
            <person name="Nielsen P.H."/>
        </authorList>
    </citation>
    <scope>NUCLEOTIDE SEQUENCE [LARGE SCALE GENOMIC DNA]</scope>
    <source>
        <strain evidence="2 3">Ben 74</strain>
    </source>
</reference>
<protein>
    <submittedName>
        <fullName evidence="2">Uncharacterized protein</fullName>
    </submittedName>
</protein>
<feature type="region of interest" description="Disordered" evidence="1">
    <location>
        <begin position="1"/>
        <end position="21"/>
    </location>
</feature>
<feature type="compositionally biased region" description="Low complexity" evidence="1">
    <location>
        <begin position="7"/>
        <end position="21"/>
    </location>
</feature>
<evidence type="ECO:0000256" key="1">
    <source>
        <dbReference type="SAM" id="MobiDB-lite"/>
    </source>
</evidence>
<evidence type="ECO:0000313" key="2">
    <source>
        <dbReference type="EMBL" id="CCI51703.1"/>
    </source>
</evidence>
<dbReference type="Proteomes" id="UP000035720">
    <property type="component" value="Unassembled WGS sequence"/>
</dbReference>
<gene>
    <name evidence="2" type="ORF">BN13_1180003</name>
</gene>
<proteinExistence type="predicted"/>
<name>A0A077MAI0_9MICO</name>
<sequence>MAEGLDRGAAGALAAAGERAGTVVEPAAARGGGVADVATAGGVGEFSPVPGAPGIPQTSQYPSVMVPVHPGC</sequence>
<dbReference type="EMBL" id="CAJC01000022">
    <property type="protein sequence ID" value="CCI51703.1"/>
    <property type="molecule type" value="Genomic_DNA"/>
</dbReference>
<organism evidence="2 3">
    <name type="scientific">Nostocoides jenkinsii Ben 74</name>
    <dbReference type="NCBI Taxonomy" id="1193518"/>
    <lineage>
        <taxon>Bacteria</taxon>
        <taxon>Bacillati</taxon>
        <taxon>Actinomycetota</taxon>
        <taxon>Actinomycetes</taxon>
        <taxon>Micrococcales</taxon>
        <taxon>Intrasporangiaceae</taxon>
        <taxon>Nostocoides</taxon>
    </lineage>
</organism>
<accession>A0A077MAI0</accession>
<evidence type="ECO:0000313" key="3">
    <source>
        <dbReference type="Proteomes" id="UP000035720"/>
    </source>
</evidence>
<comment type="caution">
    <text evidence="2">The sequence shown here is derived from an EMBL/GenBank/DDBJ whole genome shotgun (WGS) entry which is preliminary data.</text>
</comment>
<keyword evidence="3" id="KW-1185">Reference proteome</keyword>
<dbReference type="AlphaFoldDB" id="A0A077MAI0"/>